<dbReference type="AlphaFoldDB" id="A0A9W5TC80"/>
<evidence type="ECO:0000256" key="4">
    <source>
        <dbReference type="PROSITE-ProRule" id="PRU00091"/>
    </source>
</evidence>
<keyword evidence="8" id="KW-1185">Reference proteome</keyword>
<evidence type="ECO:0000259" key="6">
    <source>
        <dbReference type="PROSITE" id="PS50178"/>
    </source>
</evidence>
<dbReference type="Pfam" id="PF01363">
    <property type="entry name" value="FYVE"/>
    <property type="match status" value="1"/>
</dbReference>
<dbReference type="InterPro" id="IPR000306">
    <property type="entry name" value="Znf_FYVE"/>
</dbReference>
<accession>A0A9W5TC80</accession>
<dbReference type="PROSITE" id="PS50178">
    <property type="entry name" value="ZF_FYVE"/>
    <property type="match status" value="1"/>
</dbReference>
<feature type="domain" description="FYVE-type" evidence="6">
    <location>
        <begin position="1"/>
        <end position="62"/>
    </location>
</feature>
<feature type="coiled-coil region" evidence="5">
    <location>
        <begin position="148"/>
        <end position="234"/>
    </location>
</feature>
<protein>
    <submittedName>
        <fullName evidence="7">FYVE zinc finger domain-containing protein</fullName>
    </submittedName>
</protein>
<evidence type="ECO:0000256" key="3">
    <source>
        <dbReference type="ARBA" id="ARBA00022833"/>
    </source>
</evidence>
<dbReference type="EMBL" id="BLIY01000017">
    <property type="protein sequence ID" value="GFE55133.1"/>
    <property type="molecule type" value="Genomic_DNA"/>
</dbReference>
<dbReference type="Gene3D" id="1.10.287.1490">
    <property type="match status" value="1"/>
</dbReference>
<name>A0A9W5TC80_BABOV</name>
<dbReference type="Proteomes" id="UP001057455">
    <property type="component" value="Unassembled WGS sequence"/>
</dbReference>
<sequence>MDCAICGEAFSLIIRRRICRRCKRNCCINCIDKNYVHPASGSARTGDSDPAETCVDCILTDATNYSISVQEELDVTEEINRGLKNELKRQLVAMEKFRAFLVEFCQSFAPEKSIIGGDEEKYVTKDEEENIDPTQPIANLVDLGSMCLQNLYARVKIMKSELDAARKDRDALQHTLTQKQQHLEAVSRERDSMQMALHRINETVIRLEAEQQHIADLRREYDALRVRCLKMERQQNEVLTRQYATSLPRQSVSQDTRSHNMALFSLCCPRIGF</sequence>
<evidence type="ECO:0000313" key="8">
    <source>
        <dbReference type="Proteomes" id="UP001057455"/>
    </source>
</evidence>
<keyword evidence="2 4" id="KW-0863">Zinc-finger</keyword>
<comment type="caution">
    <text evidence="7">The sequence shown here is derived from an EMBL/GenBank/DDBJ whole genome shotgun (WGS) entry which is preliminary data.</text>
</comment>
<reference evidence="7" key="1">
    <citation type="submission" date="2019-12" db="EMBL/GenBank/DDBJ databases">
        <title>Genome sequence of Babesia ovis.</title>
        <authorList>
            <person name="Yamagishi J."/>
            <person name="Sevinc F."/>
            <person name="Xuan X."/>
        </authorList>
    </citation>
    <scope>NUCLEOTIDE SEQUENCE</scope>
    <source>
        <strain evidence="7">Selcuk</strain>
    </source>
</reference>
<dbReference type="InterPro" id="IPR013083">
    <property type="entry name" value="Znf_RING/FYVE/PHD"/>
</dbReference>
<evidence type="ECO:0000256" key="5">
    <source>
        <dbReference type="SAM" id="Coils"/>
    </source>
</evidence>
<keyword evidence="1" id="KW-0479">Metal-binding</keyword>
<keyword evidence="3" id="KW-0862">Zinc</keyword>
<dbReference type="OrthoDB" id="79871at2759"/>
<dbReference type="SUPFAM" id="SSF57903">
    <property type="entry name" value="FYVE/PHD zinc finger"/>
    <property type="match status" value="1"/>
</dbReference>
<evidence type="ECO:0000313" key="7">
    <source>
        <dbReference type="EMBL" id="GFE55133.1"/>
    </source>
</evidence>
<organism evidence="7 8">
    <name type="scientific">Babesia ovis</name>
    <dbReference type="NCBI Taxonomy" id="5869"/>
    <lineage>
        <taxon>Eukaryota</taxon>
        <taxon>Sar</taxon>
        <taxon>Alveolata</taxon>
        <taxon>Apicomplexa</taxon>
        <taxon>Aconoidasida</taxon>
        <taxon>Piroplasmida</taxon>
        <taxon>Babesiidae</taxon>
        <taxon>Babesia</taxon>
    </lineage>
</organism>
<dbReference type="InterPro" id="IPR011011">
    <property type="entry name" value="Znf_FYVE_PHD"/>
</dbReference>
<keyword evidence="5" id="KW-0175">Coiled coil</keyword>
<dbReference type="Gene3D" id="3.30.40.10">
    <property type="entry name" value="Zinc/RING finger domain, C3HC4 (zinc finger)"/>
    <property type="match status" value="1"/>
</dbReference>
<dbReference type="InterPro" id="IPR017455">
    <property type="entry name" value="Znf_FYVE-rel"/>
</dbReference>
<proteinExistence type="predicted"/>
<evidence type="ECO:0000256" key="2">
    <source>
        <dbReference type="ARBA" id="ARBA00022771"/>
    </source>
</evidence>
<gene>
    <name evidence="7" type="ORF">BaOVIS_025370</name>
</gene>
<dbReference type="GO" id="GO:0008270">
    <property type="term" value="F:zinc ion binding"/>
    <property type="evidence" value="ECO:0007669"/>
    <property type="project" value="UniProtKB-KW"/>
</dbReference>
<evidence type="ECO:0000256" key="1">
    <source>
        <dbReference type="ARBA" id="ARBA00022723"/>
    </source>
</evidence>